<dbReference type="EMBL" id="JABKKE010000037">
    <property type="protein sequence ID" value="NPE15299.1"/>
    <property type="molecule type" value="Genomic_DNA"/>
</dbReference>
<dbReference type="GeneID" id="82158762"/>
<feature type="domain" description="Signal transduction histidine kinase internal region" evidence="2">
    <location>
        <begin position="460"/>
        <end position="534"/>
    </location>
</feature>
<keyword evidence="1" id="KW-0472">Membrane</keyword>
<dbReference type="Pfam" id="PF13176">
    <property type="entry name" value="TPR_7"/>
    <property type="match status" value="1"/>
</dbReference>
<dbReference type="InterPro" id="IPR010559">
    <property type="entry name" value="Sig_transdc_His_kin_internal"/>
</dbReference>
<feature type="transmembrane region" description="Helical" evidence="1">
    <location>
        <begin position="426"/>
        <end position="444"/>
    </location>
</feature>
<keyword evidence="4" id="KW-1185">Reference proteome</keyword>
<dbReference type="PANTHER" id="PTHR34220:SF7">
    <property type="entry name" value="SENSOR HISTIDINE KINASE YPDA"/>
    <property type="match status" value="1"/>
</dbReference>
<evidence type="ECO:0000313" key="3">
    <source>
        <dbReference type="EMBL" id="NPE15299.1"/>
    </source>
</evidence>
<dbReference type="Gene3D" id="3.30.565.10">
    <property type="entry name" value="Histidine kinase-like ATPase, C-terminal domain"/>
    <property type="match status" value="1"/>
</dbReference>
<dbReference type="Pfam" id="PF13181">
    <property type="entry name" value="TPR_8"/>
    <property type="match status" value="2"/>
</dbReference>
<protein>
    <submittedName>
        <fullName evidence="3">Histidine kinase</fullName>
    </submittedName>
</protein>
<dbReference type="Gene3D" id="1.25.40.10">
    <property type="entry name" value="Tetratricopeptide repeat domain"/>
    <property type="match status" value="1"/>
</dbReference>
<evidence type="ECO:0000259" key="2">
    <source>
        <dbReference type="Pfam" id="PF06580"/>
    </source>
</evidence>
<dbReference type="RefSeq" id="WP_172178387.1">
    <property type="nucleotide sequence ID" value="NZ_CASGIA010000051.1"/>
</dbReference>
<dbReference type="PANTHER" id="PTHR34220">
    <property type="entry name" value="SENSOR HISTIDINE KINASE YPDA"/>
    <property type="match status" value="1"/>
</dbReference>
<reference evidence="3 4" key="1">
    <citation type="submission" date="2020-05" db="EMBL/GenBank/DDBJ databases">
        <title>Distinct polysaccharide utilization as determinants for interspecies competition between intestinal Prevotella spp.</title>
        <authorList>
            <person name="Galvez E.J.C."/>
            <person name="Iljazovic A."/>
            <person name="Strowig T."/>
        </authorList>
    </citation>
    <scope>NUCLEOTIDE SEQUENCE [LARGE SCALE GENOMIC DNA]</scope>
    <source>
        <strain evidence="3 4">PROD</strain>
    </source>
</reference>
<keyword evidence="1" id="KW-0812">Transmembrane</keyword>
<sequence length="670" mass="78329">MRNVLYIVVSLLLLTTYGCGKSDDVRRRNAQRERINTLDSSITSRKPDVQTIIENYLAEAKDSLEWYELYLRHAKYHLNSKTPDSLLPYVERTIAFANTQNPSPRVNGIKAHAYEIKANYYHRHRTNHNEILKLHTTAYEAMMNSDDMEFLPELCANMADTYTQMNDMAKAASWYRRALYLVDSLQLPDIKNVTLYLGLARIYMNLDDYDTSLKYYRECGSFYDRMPVNMQAYYLNNFGNYYYFLGDYDNALKMFLRMKSLLTEYNDYGIDMYTCKINLADVYLNMGRMDDAKTNVEEAERFFTDNKIWMGVYYARSIRIGMAVRQGHPEMVPKIIKDYTHDEPIEDGIVAIHNKYMLEYYTATGDWRSAFENLSRSFSMRDSIADSRQHMRASEIMQRLKEDTLMLHHELEIQKKDAALKTNQTMTIAVIVFAILTFMYVMAYSRKRKLQMEMNMMQLRLDNARNRLSPHFIFNVLNNRISSADEKERNELMTLAKLIRTNLDISRNTYISLYEEIEFVKYYIDIERVMIGDDFTFTVDAPSDDILKYIQIPTMFVQILVENAIKHGLKGKDGPKELAVIITPSDNATDIVVADNGHGFDIRSTSRNSTRTGLDIIRHTIRVINVQISPDDITFYIHNKKNKDGRIIGCESKLHIPRLQTSKECFRQAK</sequence>
<organism evidence="3 4">
    <name type="scientific">Xylanibacter rodentium</name>
    <dbReference type="NCBI Taxonomy" id="2736289"/>
    <lineage>
        <taxon>Bacteria</taxon>
        <taxon>Pseudomonadati</taxon>
        <taxon>Bacteroidota</taxon>
        <taxon>Bacteroidia</taxon>
        <taxon>Bacteroidales</taxon>
        <taxon>Prevotellaceae</taxon>
        <taxon>Xylanibacter</taxon>
    </lineage>
</organism>
<evidence type="ECO:0000313" key="4">
    <source>
        <dbReference type="Proteomes" id="UP001193734"/>
    </source>
</evidence>
<gene>
    <name evidence="3" type="ORF">HPS55_13390</name>
</gene>
<evidence type="ECO:0000256" key="1">
    <source>
        <dbReference type="SAM" id="Phobius"/>
    </source>
</evidence>
<dbReference type="InterPro" id="IPR036890">
    <property type="entry name" value="HATPase_C_sf"/>
</dbReference>
<dbReference type="GO" id="GO:0016301">
    <property type="term" value="F:kinase activity"/>
    <property type="evidence" value="ECO:0007669"/>
    <property type="project" value="UniProtKB-KW"/>
</dbReference>
<dbReference type="Pfam" id="PF06580">
    <property type="entry name" value="His_kinase"/>
    <property type="match status" value="1"/>
</dbReference>
<dbReference type="InterPro" id="IPR050640">
    <property type="entry name" value="Bact_2-comp_sensor_kinase"/>
</dbReference>
<dbReference type="InterPro" id="IPR019734">
    <property type="entry name" value="TPR_rpt"/>
</dbReference>
<keyword evidence="1" id="KW-1133">Transmembrane helix</keyword>
<comment type="caution">
    <text evidence="3">The sequence shown here is derived from an EMBL/GenBank/DDBJ whole genome shotgun (WGS) entry which is preliminary data.</text>
</comment>
<keyword evidence="3" id="KW-0808">Transferase</keyword>
<dbReference type="SMART" id="SM00028">
    <property type="entry name" value="TPR"/>
    <property type="match status" value="4"/>
</dbReference>
<proteinExistence type="predicted"/>
<accession>A0ABX2AWY2</accession>
<keyword evidence="3" id="KW-0418">Kinase</keyword>
<dbReference type="SUPFAM" id="SSF55874">
    <property type="entry name" value="ATPase domain of HSP90 chaperone/DNA topoisomerase II/histidine kinase"/>
    <property type="match status" value="1"/>
</dbReference>
<dbReference type="SUPFAM" id="SSF48452">
    <property type="entry name" value="TPR-like"/>
    <property type="match status" value="1"/>
</dbReference>
<dbReference type="Proteomes" id="UP001193734">
    <property type="component" value="Unassembled WGS sequence"/>
</dbReference>
<dbReference type="InterPro" id="IPR011990">
    <property type="entry name" value="TPR-like_helical_dom_sf"/>
</dbReference>
<dbReference type="PROSITE" id="PS51257">
    <property type="entry name" value="PROKAR_LIPOPROTEIN"/>
    <property type="match status" value="1"/>
</dbReference>
<name>A0ABX2AWY2_9BACT</name>